<dbReference type="Proteomes" id="UP000596742">
    <property type="component" value="Unassembled WGS sequence"/>
</dbReference>
<evidence type="ECO:0000313" key="4">
    <source>
        <dbReference type="EMBL" id="VDH90165.1"/>
    </source>
</evidence>
<reference evidence="4" key="1">
    <citation type="submission" date="2018-11" db="EMBL/GenBank/DDBJ databases">
        <authorList>
            <person name="Alioto T."/>
            <person name="Alioto T."/>
        </authorList>
    </citation>
    <scope>NUCLEOTIDE SEQUENCE</scope>
</reference>
<feature type="repeat" description="ANK" evidence="3">
    <location>
        <begin position="275"/>
        <end position="307"/>
    </location>
</feature>
<dbReference type="PANTHER" id="PTHR24126">
    <property type="entry name" value="ANKYRIN REPEAT, PH AND SEC7 DOMAIN CONTAINING PROTEIN SECG-RELATED"/>
    <property type="match status" value="1"/>
</dbReference>
<keyword evidence="2 3" id="KW-0040">ANK repeat</keyword>
<dbReference type="PANTHER" id="PTHR24126:SF14">
    <property type="entry name" value="ANK_REP_REGION DOMAIN-CONTAINING PROTEIN"/>
    <property type="match status" value="1"/>
</dbReference>
<dbReference type="Gene3D" id="1.25.40.20">
    <property type="entry name" value="Ankyrin repeat-containing domain"/>
    <property type="match status" value="4"/>
</dbReference>
<dbReference type="EMBL" id="UYJE01000096">
    <property type="protein sequence ID" value="VDH90165.1"/>
    <property type="molecule type" value="Genomic_DNA"/>
</dbReference>
<feature type="repeat" description="ANK" evidence="3">
    <location>
        <begin position="97"/>
        <end position="129"/>
    </location>
</feature>
<dbReference type="OrthoDB" id="4772757at2759"/>
<comment type="caution">
    <text evidence="4">The sequence shown here is derived from an EMBL/GenBank/DDBJ whole genome shotgun (WGS) entry which is preliminary data.</text>
</comment>
<gene>
    <name evidence="4" type="ORF">MGAL_10B066580</name>
</gene>
<keyword evidence="5" id="KW-1185">Reference proteome</keyword>
<dbReference type="PROSITE" id="PS50297">
    <property type="entry name" value="ANK_REP_REGION"/>
    <property type="match status" value="3"/>
</dbReference>
<organism evidence="4 5">
    <name type="scientific">Mytilus galloprovincialis</name>
    <name type="common">Mediterranean mussel</name>
    <dbReference type="NCBI Taxonomy" id="29158"/>
    <lineage>
        <taxon>Eukaryota</taxon>
        <taxon>Metazoa</taxon>
        <taxon>Spiralia</taxon>
        <taxon>Lophotrochozoa</taxon>
        <taxon>Mollusca</taxon>
        <taxon>Bivalvia</taxon>
        <taxon>Autobranchia</taxon>
        <taxon>Pteriomorphia</taxon>
        <taxon>Mytilida</taxon>
        <taxon>Mytiloidea</taxon>
        <taxon>Mytilidae</taxon>
        <taxon>Mytilinae</taxon>
        <taxon>Mytilus</taxon>
    </lineage>
</organism>
<dbReference type="SUPFAM" id="SSF48403">
    <property type="entry name" value="Ankyrin repeat"/>
    <property type="match status" value="1"/>
</dbReference>
<accession>A0A8B6BFW1</accession>
<name>A0A8B6BFW1_MYTGA</name>
<dbReference type="InterPro" id="IPR002110">
    <property type="entry name" value="Ankyrin_rpt"/>
</dbReference>
<evidence type="ECO:0000313" key="5">
    <source>
        <dbReference type="Proteomes" id="UP000596742"/>
    </source>
</evidence>
<sequence>MILADIAGNDDGSQYLKDSTLPERTSIFEQRICLNTNEGRTYSYTVMDNRLRMNAYETMCQACIDGEEKLGSFEKQTPGNTFDYFIQPGRFDVLIWFDQTPLCLSIRRGHIKLTKNLIKNGEDVNLTVEEKGTNDDASLSMIIRYGYTPLFVACQRKYYEIVDMLLERGANLNKALYDACIEGYLDTVKFLRQKGANVNSIGRFGQTVLYGACIGGYSTIVKYLISQGSVIDTKVKRASFLDEHTCLHASYLSDNHNIVHFLINIGASVDTVGNFGRTMLHTSCRDGNYEIVKILIDKEAYINSSDIYGATPLIACVSQNIEYTHAEKTFIQERRGDYFLYVNGINQPLGDYHDQLHKQCVNEWNTYFPSDLGSKYKPLTENHYKVIQLLIENGADINKADMKNRTPLALAKKIEDTKLTEILLHNVLLPIKKDDPQGRNHDS</sequence>
<proteinExistence type="predicted"/>
<dbReference type="Pfam" id="PF12796">
    <property type="entry name" value="Ank_2"/>
    <property type="match status" value="2"/>
</dbReference>
<dbReference type="AlphaFoldDB" id="A0A8B6BFW1"/>
<protein>
    <submittedName>
        <fullName evidence="4">Uncharacterized protein</fullName>
    </submittedName>
</protein>
<dbReference type="PROSITE" id="PS50088">
    <property type="entry name" value="ANK_REPEAT"/>
    <property type="match status" value="5"/>
</dbReference>
<keyword evidence="1" id="KW-0677">Repeat</keyword>
<feature type="repeat" description="ANK" evidence="3">
    <location>
        <begin position="242"/>
        <end position="274"/>
    </location>
</feature>
<feature type="repeat" description="ANK" evidence="3">
    <location>
        <begin position="145"/>
        <end position="173"/>
    </location>
</feature>
<evidence type="ECO:0000256" key="1">
    <source>
        <dbReference type="ARBA" id="ARBA00022737"/>
    </source>
</evidence>
<dbReference type="Pfam" id="PF13637">
    <property type="entry name" value="Ank_4"/>
    <property type="match status" value="1"/>
</dbReference>
<evidence type="ECO:0000256" key="3">
    <source>
        <dbReference type="PROSITE-ProRule" id="PRU00023"/>
    </source>
</evidence>
<dbReference type="SMART" id="SM00248">
    <property type="entry name" value="ANK"/>
    <property type="match status" value="7"/>
</dbReference>
<feature type="repeat" description="ANK" evidence="3">
    <location>
        <begin position="171"/>
        <end position="203"/>
    </location>
</feature>
<evidence type="ECO:0000256" key="2">
    <source>
        <dbReference type="ARBA" id="ARBA00023043"/>
    </source>
</evidence>
<dbReference type="InterPro" id="IPR036770">
    <property type="entry name" value="Ankyrin_rpt-contain_sf"/>
</dbReference>
<dbReference type="PRINTS" id="PR01415">
    <property type="entry name" value="ANKYRIN"/>
</dbReference>